<dbReference type="RefSeq" id="WP_046498617.1">
    <property type="nucleotide sequence ID" value="NZ_CGIH01000033.1"/>
</dbReference>
<dbReference type="PANTHER" id="PTHR43308:SF5">
    <property type="entry name" value="S-LAYER PROTEIN _ PEPTIDOGLYCAN ENDO-BETA-N-ACETYLGLUCOSAMINIDASE"/>
    <property type="match status" value="1"/>
</dbReference>
<feature type="domain" description="SLH" evidence="3">
    <location>
        <begin position="388"/>
        <end position="442"/>
    </location>
</feature>
<dbReference type="PANTHER" id="PTHR43308">
    <property type="entry name" value="OUTER MEMBRANE PROTEIN ALPHA-RELATED"/>
    <property type="match status" value="1"/>
</dbReference>
<dbReference type="InterPro" id="IPR001119">
    <property type="entry name" value="SLH_dom"/>
</dbReference>
<feature type="domain" description="ZU5" evidence="2">
    <location>
        <begin position="112"/>
        <end position="258"/>
    </location>
</feature>
<dbReference type="PROSITE" id="PS51272">
    <property type="entry name" value="SLH"/>
    <property type="match status" value="3"/>
</dbReference>
<feature type="domain" description="SLH" evidence="3">
    <location>
        <begin position="324"/>
        <end position="387"/>
    </location>
</feature>
<feature type="domain" description="SLH" evidence="3">
    <location>
        <begin position="266"/>
        <end position="323"/>
    </location>
</feature>
<name>A0A0E3W3J9_9FIRM</name>
<proteinExistence type="predicted"/>
<organism evidence="4 5">
    <name type="scientific">Syntrophomonas zehnderi OL-4</name>
    <dbReference type="NCBI Taxonomy" id="690567"/>
    <lineage>
        <taxon>Bacteria</taxon>
        <taxon>Bacillati</taxon>
        <taxon>Bacillota</taxon>
        <taxon>Clostridia</taxon>
        <taxon>Eubacteriales</taxon>
        <taxon>Syntrophomonadaceae</taxon>
        <taxon>Syntrophomonas</taxon>
    </lineage>
</organism>
<keyword evidence="1" id="KW-0677">Repeat</keyword>
<reference evidence="4 5" key="1">
    <citation type="submission" date="2015-03" db="EMBL/GenBank/DDBJ databases">
        <authorList>
            <person name="Murphy D."/>
        </authorList>
    </citation>
    <scope>NUCLEOTIDE SEQUENCE [LARGE SCALE GENOMIC DNA]</scope>
    <source>
        <strain evidence="4 5">OL-4</strain>
    </source>
</reference>
<dbReference type="Gene3D" id="2.60.220.30">
    <property type="match status" value="1"/>
</dbReference>
<gene>
    <name evidence="4" type="ORF">1217</name>
</gene>
<dbReference type="AlphaFoldDB" id="A0A0E3W3J9"/>
<dbReference type="EMBL" id="CGIH01000033">
    <property type="protein sequence ID" value="CFX88171.1"/>
    <property type="molecule type" value="Genomic_DNA"/>
</dbReference>
<evidence type="ECO:0000313" key="4">
    <source>
        <dbReference type="EMBL" id="CFX88171.1"/>
    </source>
</evidence>
<keyword evidence="5" id="KW-1185">Reference proteome</keyword>
<evidence type="ECO:0000259" key="3">
    <source>
        <dbReference type="PROSITE" id="PS51272"/>
    </source>
</evidence>
<dbReference type="PROSITE" id="PS51145">
    <property type="entry name" value="ZU5"/>
    <property type="match status" value="1"/>
</dbReference>
<accession>A0A0E3W3J9</accession>
<evidence type="ECO:0000259" key="2">
    <source>
        <dbReference type="PROSITE" id="PS51145"/>
    </source>
</evidence>
<dbReference type="Proteomes" id="UP000045545">
    <property type="component" value="Unassembled WGS sequence"/>
</dbReference>
<dbReference type="STRING" id="690567.1217"/>
<dbReference type="InterPro" id="IPR051465">
    <property type="entry name" value="Cell_Envelope_Struct_Comp"/>
</dbReference>
<dbReference type="Pfam" id="PF00395">
    <property type="entry name" value="SLH"/>
    <property type="match status" value="3"/>
</dbReference>
<evidence type="ECO:0000313" key="5">
    <source>
        <dbReference type="Proteomes" id="UP000045545"/>
    </source>
</evidence>
<evidence type="ECO:0000256" key="1">
    <source>
        <dbReference type="ARBA" id="ARBA00022737"/>
    </source>
</evidence>
<sequence>MNYFYNKSADPDLKVLGRNDKNADCVRVYEKDSGKLVSTSARLISDDSDGDEMNTFYTLDGTQKSETKKRTLVVALNEKLAGNTTYKVVINREMAANNSAILGQEKVIEFTTEASTATNSGGGKAPITDQAISALGGRISESGVTIVIPANAVSSDIKVTVEKIIDTASLPLNNKSSFISYVVEIIKDKAGDFSKPVTITLSFNKSNVDSTKYDLLICYLDEKENKWIPLDNVKVDLAAGTVSGEVSHFTKFAVMAVEKEQKPEPKPVPELKDIKGHWAEKAITELVATGAIGGYPDATFQPDKNISRAEFASILVKAFKLEAGTGKIFADTADHWAKDSIAIAASYGIVSGYSTTKFGPDDKITREQMAAMIVKAAKLAESTEGKNFADSNKISPWAKTAVATASQNKIINGYPDSTFRPQAQASRAEAATVIIQALKTAS</sequence>
<protein>
    <submittedName>
        <fullName evidence="4">S-layer homology domain</fullName>
    </submittedName>
</protein>
<dbReference type="OrthoDB" id="2112962at2"/>
<dbReference type="Pfam" id="PF00791">
    <property type="entry name" value="ZU5"/>
    <property type="match status" value="1"/>
</dbReference>
<dbReference type="InterPro" id="IPR000906">
    <property type="entry name" value="ZU5_dom"/>
</dbReference>